<protein>
    <submittedName>
        <fullName evidence="1">Uncharacterized protein</fullName>
    </submittedName>
</protein>
<dbReference type="SUPFAM" id="SSF55469">
    <property type="entry name" value="FMN-dependent nitroreductase-like"/>
    <property type="match status" value="1"/>
</dbReference>
<accession>A0ABQ3DAG4</accession>
<evidence type="ECO:0000313" key="2">
    <source>
        <dbReference type="Proteomes" id="UP000653644"/>
    </source>
</evidence>
<comment type="caution">
    <text evidence="1">The sequence shown here is derived from an EMBL/GenBank/DDBJ whole genome shotgun (WGS) entry which is preliminary data.</text>
</comment>
<dbReference type="Proteomes" id="UP000653644">
    <property type="component" value="Unassembled WGS sequence"/>
</dbReference>
<name>A0ABQ3DAG4_9ACTN</name>
<dbReference type="RefSeq" id="WP_229917973.1">
    <property type="nucleotide sequence ID" value="NZ_BMVN01000072.1"/>
</dbReference>
<reference evidence="2" key="1">
    <citation type="journal article" date="2019" name="Int. J. Syst. Evol. Microbiol.">
        <title>The Global Catalogue of Microorganisms (GCM) 10K type strain sequencing project: providing services to taxonomists for standard genome sequencing and annotation.</title>
        <authorList>
            <consortium name="The Broad Institute Genomics Platform"/>
            <consortium name="The Broad Institute Genome Sequencing Center for Infectious Disease"/>
            <person name="Wu L."/>
            <person name="Ma J."/>
        </authorList>
    </citation>
    <scope>NUCLEOTIDE SEQUENCE [LARGE SCALE GENOMIC DNA]</scope>
    <source>
        <strain evidence="2">JCM 4733</strain>
    </source>
</reference>
<dbReference type="InterPro" id="IPR000415">
    <property type="entry name" value="Nitroreductase-like"/>
</dbReference>
<dbReference type="EMBL" id="BMVN01000072">
    <property type="protein sequence ID" value="GHA70071.1"/>
    <property type="molecule type" value="Genomic_DNA"/>
</dbReference>
<organism evidence="1 2">
    <name type="scientific">Streptomyces canarius</name>
    <dbReference type="NCBI Taxonomy" id="285453"/>
    <lineage>
        <taxon>Bacteria</taxon>
        <taxon>Bacillati</taxon>
        <taxon>Actinomycetota</taxon>
        <taxon>Actinomycetes</taxon>
        <taxon>Kitasatosporales</taxon>
        <taxon>Streptomycetaceae</taxon>
        <taxon>Streptomyces</taxon>
    </lineage>
</organism>
<evidence type="ECO:0000313" key="1">
    <source>
        <dbReference type="EMBL" id="GHA70071.1"/>
    </source>
</evidence>
<keyword evidence="2" id="KW-1185">Reference proteome</keyword>
<sequence>MTMLGFYADTIREFLGVPEELKLLFGISFGTANETAAVNNIRMGRIPLEQSVVLHGTPGVLDA</sequence>
<gene>
    <name evidence="1" type="ORF">GCM10010345_86900</name>
</gene>
<proteinExistence type="predicted"/>
<dbReference type="Gene3D" id="3.40.109.10">
    <property type="entry name" value="NADH Oxidase"/>
    <property type="match status" value="1"/>
</dbReference>